<protein>
    <submittedName>
        <fullName evidence="5">Uncharacterized protein</fullName>
    </submittedName>
</protein>
<feature type="non-terminal residue" evidence="5">
    <location>
        <position position="1"/>
    </location>
</feature>
<dbReference type="EMBL" id="CAJOBH010061924">
    <property type="protein sequence ID" value="CAF4429370.1"/>
    <property type="molecule type" value="Genomic_DNA"/>
</dbReference>
<name>A0A8S3A9G8_9BILA</name>
<dbReference type="Proteomes" id="UP000681720">
    <property type="component" value="Unassembled WGS sequence"/>
</dbReference>
<dbReference type="EMBL" id="CAJOBH010053825">
    <property type="protein sequence ID" value="CAF4391529.1"/>
    <property type="molecule type" value="Genomic_DNA"/>
</dbReference>
<evidence type="ECO:0000313" key="6">
    <source>
        <dbReference type="Proteomes" id="UP000681720"/>
    </source>
</evidence>
<comment type="caution">
    <text evidence="5">The sequence shown here is derived from an EMBL/GenBank/DDBJ whole genome shotgun (WGS) entry which is preliminary data.</text>
</comment>
<evidence type="ECO:0000256" key="1">
    <source>
        <dbReference type="SAM" id="MobiDB-lite"/>
    </source>
</evidence>
<evidence type="ECO:0000313" key="3">
    <source>
        <dbReference type="EMBL" id="CAF4429370.1"/>
    </source>
</evidence>
<feature type="region of interest" description="Disordered" evidence="1">
    <location>
        <begin position="1"/>
        <end position="38"/>
    </location>
</feature>
<organism evidence="5 6">
    <name type="scientific">Rotaria magnacalcarata</name>
    <dbReference type="NCBI Taxonomy" id="392030"/>
    <lineage>
        <taxon>Eukaryota</taxon>
        <taxon>Metazoa</taxon>
        <taxon>Spiralia</taxon>
        <taxon>Gnathifera</taxon>
        <taxon>Rotifera</taxon>
        <taxon>Eurotatoria</taxon>
        <taxon>Bdelloidea</taxon>
        <taxon>Philodinida</taxon>
        <taxon>Philodinidae</taxon>
        <taxon>Rotaria</taxon>
    </lineage>
</organism>
<sequence>MQTDTSAALSPNSQSNRQIHVDELTGARSFRDNSGRRR</sequence>
<reference evidence="5" key="1">
    <citation type="submission" date="2021-02" db="EMBL/GenBank/DDBJ databases">
        <authorList>
            <person name="Nowell W R."/>
        </authorList>
    </citation>
    <scope>NUCLEOTIDE SEQUENCE</scope>
</reference>
<dbReference type="AlphaFoldDB" id="A0A8S3A9G8"/>
<dbReference type="EMBL" id="CAJOBJ010086595">
    <property type="protein sequence ID" value="CAF4522979.1"/>
    <property type="molecule type" value="Genomic_DNA"/>
</dbReference>
<gene>
    <name evidence="2" type="ORF">BYL167_LOCUS31170</name>
    <name evidence="3" type="ORF">BYL167_LOCUS32828</name>
    <name evidence="4" type="ORF">GIL414_LOCUS35703</name>
    <name evidence="5" type="ORF">GIL414_LOCUS42982</name>
</gene>
<dbReference type="Proteomes" id="UP000681967">
    <property type="component" value="Unassembled WGS sequence"/>
</dbReference>
<feature type="compositionally biased region" description="Basic and acidic residues" evidence="1">
    <location>
        <begin position="19"/>
        <end position="38"/>
    </location>
</feature>
<evidence type="ECO:0000313" key="2">
    <source>
        <dbReference type="EMBL" id="CAF4391529.1"/>
    </source>
</evidence>
<proteinExistence type="predicted"/>
<evidence type="ECO:0000313" key="5">
    <source>
        <dbReference type="EMBL" id="CAF4698967.1"/>
    </source>
</evidence>
<feature type="compositionally biased region" description="Polar residues" evidence="1">
    <location>
        <begin position="1"/>
        <end position="18"/>
    </location>
</feature>
<dbReference type="EMBL" id="CAJOBJ010125855">
    <property type="protein sequence ID" value="CAF4698967.1"/>
    <property type="molecule type" value="Genomic_DNA"/>
</dbReference>
<evidence type="ECO:0000313" key="4">
    <source>
        <dbReference type="EMBL" id="CAF4522979.1"/>
    </source>
</evidence>
<accession>A0A8S3A9G8</accession>